<dbReference type="GO" id="GO:0003700">
    <property type="term" value="F:DNA-binding transcription factor activity"/>
    <property type="evidence" value="ECO:0007669"/>
    <property type="project" value="TreeGrafter"/>
</dbReference>
<dbReference type="SUPFAM" id="SSF47459">
    <property type="entry name" value="HLH, helix-loop-helix DNA-binding domain"/>
    <property type="match status" value="1"/>
</dbReference>
<dbReference type="GO" id="GO:0043565">
    <property type="term" value="F:sequence-specific DNA binding"/>
    <property type="evidence" value="ECO:0007669"/>
    <property type="project" value="TreeGrafter"/>
</dbReference>
<keyword evidence="8" id="KW-1185">Reference proteome</keyword>
<evidence type="ECO:0000259" key="6">
    <source>
        <dbReference type="PROSITE" id="PS50888"/>
    </source>
</evidence>
<accession>A0AAP0GTP1</accession>
<comment type="subcellular location">
    <subcellularLocation>
        <location evidence="1">Nucleus</location>
    </subcellularLocation>
</comment>
<dbReference type="GO" id="GO:0005634">
    <property type="term" value="C:nucleus"/>
    <property type="evidence" value="ECO:0007669"/>
    <property type="project" value="UniProtKB-SubCell"/>
</dbReference>
<evidence type="ECO:0000313" key="8">
    <source>
        <dbReference type="Proteomes" id="UP001408789"/>
    </source>
</evidence>
<keyword evidence="4" id="KW-0539">Nucleus</keyword>
<organism evidence="7 8">
    <name type="scientific">Deinandra increscens subsp. villosa</name>
    <dbReference type="NCBI Taxonomy" id="3103831"/>
    <lineage>
        <taxon>Eukaryota</taxon>
        <taxon>Viridiplantae</taxon>
        <taxon>Streptophyta</taxon>
        <taxon>Embryophyta</taxon>
        <taxon>Tracheophyta</taxon>
        <taxon>Spermatophyta</taxon>
        <taxon>Magnoliopsida</taxon>
        <taxon>eudicotyledons</taxon>
        <taxon>Gunneridae</taxon>
        <taxon>Pentapetalae</taxon>
        <taxon>asterids</taxon>
        <taxon>campanulids</taxon>
        <taxon>Asterales</taxon>
        <taxon>Asteraceae</taxon>
        <taxon>Asteroideae</taxon>
        <taxon>Heliantheae alliance</taxon>
        <taxon>Madieae</taxon>
        <taxon>Madiinae</taxon>
        <taxon>Deinandra</taxon>
    </lineage>
</organism>
<dbReference type="PROSITE" id="PS50888">
    <property type="entry name" value="BHLH"/>
    <property type="match status" value="1"/>
</dbReference>
<feature type="domain" description="BHLH" evidence="6">
    <location>
        <begin position="48"/>
        <end position="101"/>
    </location>
</feature>
<evidence type="ECO:0000313" key="7">
    <source>
        <dbReference type="EMBL" id="KAK9059984.1"/>
    </source>
</evidence>
<dbReference type="GO" id="GO:0046983">
    <property type="term" value="F:protein dimerization activity"/>
    <property type="evidence" value="ECO:0007669"/>
    <property type="project" value="InterPro"/>
</dbReference>
<feature type="region of interest" description="Disordered" evidence="5">
    <location>
        <begin position="35"/>
        <end position="56"/>
    </location>
</feature>
<proteinExistence type="predicted"/>
<evidence type="ECO:0000256" key="4">
    <source>
        <dbReference type="ARBA" id="ARBA00023242"/>
    </source>
</evidence>
<sequence>MLCTFSCLFSGHSYWESIHPIEDYSWGGLEETFSSHYDSSSPDGPHSAAVSKNLASERNRRKRLNDRLFALRAVVPNITKVKRPQAKAYFAKAIADMYEEVAASESSGRRVL</sequence>
<reference evidence="7 8" key="1">
    <citation type="submission" date="2024-04" db="EMBL/GenBank/DDBJ databases">
        <title>The reference genome of an endangered Asteraceae, Deinandra increscens subsp. villosa, native to the Central Coast of California.</title>
        <authorList>
            <person name="Guilliams M."/>
            <person name="Hasenstab-Lehman K."/>
            <person name="Meyer R."/>
            <person name="Mcevoy S."/>
        </authorList>
    </citation>
    <scope>NUCLEOTIDE SEQUENCE [LARGE SCALE GENOMIC DNA]</scope>
    <source>
        <tissue evidence="7">Leaf</tissue>
    </source>
</reference>
<dbReference type="PANTHER" id="PTHR31945">
    <property type="entry name" value="TRANSCRIPTION FACTOR SCREAM2-RELATED"/>
    <property type="match status" value="1"/>
</dbReference>
<gene>
    <name evidence="7" type="ORF">SSX86_020688</name>
</gene>
<name>A0AAP0GTP1_9ASTR</name>
<protein>
    <recommendedName>
        <fullName evidence="6">BHLH domain-containing protein</fullName>
    </recommendedName>
</protein>
<dbReference type="Pfam" id="PF00010">
    <property type="entry name" value="HLH"/>
    <property type="match status" value="1"/>
</dbReference>
<dbReference type="Gene3D" id="4.10.280.10">
    <property type="entry name" value="Helix-loop-helix DNA-binding domain"/>
    <property type="match status" value="1"/>
</dbReference>
<dbReference type="InterPro" id="IPR051358">
    <property type="entry name" value="TF_AMS/ICE1/BHLH6-like"/>
</dbReference>
<evidence type="ECO:0000256" key="1">
    <source>
        <dbReference type="ARBA" id="ARBA00004123"/>
    </source>
</evidence>
<keyword evidence="3" id="KW-0804">Transcription</keyword>
<dbReference type="Proteomes" id="UP001408789">
    <property type="component" value="Unassembled WGS sequence"/>
</dbReference>
<dbReference type="AlphaFoldDB" id="A0AAP0GTP1"/>
<keyword evidence="2" id="KW-0805">Transcription regulation</keyword>
<evidence type="ECO:0000256" key="2">
    <source>
        <dbReference type="ARBA" id="ARBA00023015"/>
    </source>
</evidence>
<evidence type="ECO:0000256" key="3">
    <source>
        <dbReference type="ARBA" id="ARBA00023163"/>
    </source>
</evidence>
<evidence type="ECO:0000256" key="5">
    <source>
        <dbReference type="SAM" id="MobiDB-lite"/>
    </source>
</evidence>
<dbReference type="EMBL" id="JBCNJP010000020">
    <property type="protein sequence ID" value="KAK9059984.1"/>
    <property type="molecule type" value="Genomic_DNA"/>
</dbReference>
<dbReference type="InterPro" id="IPR011598">
    <property type="entry name" value="bHLH_dom"/>
</dbReference>
<comment type="caution">
    <text evidence="7">The sequence shown here is derived from an EMBL/GenBank/DDBJ whole genome shotgun (WGS) entry which is preliminary data.</text>
</comment>
<dbReference type="PANTHER" id="PTHR31945:SF26">
    <property type="entry name" value="TRANSCRIPTION FACTOR BHLH35"/>
    <property type="match status" value="1"/>
</dbReference>
<dbReference type="InterPro" id="IPR036638">
    <property type="entry name" value="HLH_DNA-bd_sf"/>
</dbReference>